<evidence type="ECO:0000313" key="6">
    <source>
        <dbReference type="EMBL" id="ORX96784.1"/>
    </source>
</evidence>
<keyword evidence="2" id="KW-1015">Disulfide bond</keyword>
<dbReference type="InterPro" id="IPR043504">
    <property type="entry name" value="Peptidase_S1_PA_chymotrypsin"/>
</dbReference>
<feature type="domain" description="Peptidase S1" evidence="5">
    <location>
        <begin position="29"/>
        <end position="269"/>
    </location>
</feature>
<dbReference type="PANTHER" id="PTHR24276:SF98">
    <property type="entry name" value="FI18310P1-RELATED"/>
    <property type="match status" value="1"/>
</dbReference>
<dbReference type="PROSITE" id="PS50240">
    <property type="entry name" value="TRYPSIN_DOM"/>
    <property type="match status" value="1"/>
</dbReference>
<evidence type="ECO:0000256" key="2">
    <source>
        <dbReference type="ARBA" id="ARBA00023157"/>
    </source>
</evidence>
<dbReference type="Proteomes" id="UP000193498">
    <property type="component" value="Unassembled WGS sequence"/>
</dbReference>
<keyword evidence="3" id="KW-0378">Hydrolase</keyword>
<evidence type="ECO:0000256" key="4">
    <source>
        <dbReference type="SAM" id="SignalP"/>
    </source>
</evidence>
<dbReference type="PROSITE" id="PS00134">
    <property type="entry name" value="TRYPSIN_HIS"/>
    <property type="match status" value="1"/>
</dbReference>
<dbReference type="SUPFAM" id="SSF50494">
    <property type="entry name" value="Trypsin-like serine proteases"/>
    <property type="match status" value="1"/>
</dbReference>
<dbReference type="GO" id="GO:0006508">
    <property type="term" value="P:proteolysis"/>
    <property type="evidence" value="ECO:0007669"/>
    <property type="project" value="UniProtKB-KW"/>
</dbReference>
<dbReference type="InterPro" id="IPR001314">
    <property type="entry name" value="Peptidase_S1A"/>
</dbReference>
<dbReference type="InterPro" id="IPR033116">
    <property type="entry name" value="TRYPSIN_SER"/>
</dbReference>
<evidence type="ECO:0000259" key="5">
    <source>
        <dbReference type="PROSITE" id="PS50240"/>
    </source>
</evidence>
<proteinExistence type="inferred from homology"/>
<feature type="signal peptide" evidence="4">
    <location>
        <begin position="1"/>
        <end position="20"/>
    </location>
</feature>
<accession>A0A1Y1YGL5</accession>
<dbReference type="Gene3D" id="2.40.10.10">
    <property type="entry name" value="Trypsin-like serine proteases"/>
    <property type="match status" value="1"/>
</dbReference>
<dbReference type="EMBL" id="MCFE01000146">
    <property type="protein sequence ID" value="ORX96784.1"/>
    <property type="molecule type" value="Genomic_DNA"/>
</dbReference>
<dbReference type="PROSITE" id="PS51257">
    <property type="entry name" value="PROKAR_LIPOPROTEIN"/>
    <property type="match status" value="1"/>
</dbReference>
<sequence length="307" mass="34003">MMKSPIQWLILLGISSCLSSGTILNYSFVIGGKEVKRIEEYPFMCHLFIQNNPACGGSIIHEYWILTAGHCLFRQDRAASATYSPEDIVVVIGNRANSIQLPLKVRYFVVHPEFDNVRLKNDIALVRVASKMQFNRQTNSIKISQDQVDADEELAALGWGETERDIGSKYLKKTSILTSGRAEKCRSHLEDYVDNNGLQICAETAVGDTCNGDSGGPLLSTGYPIELVGITSYAASWNGSTHQFCGGQEMLGIYTHVYPYLEFISAHTGIAGAEFLRSSPSASSSIRSDPFADWRWLVIGCLLWMQI</sequence>
<protein>
    <submittedName>
        <fullName evidence="6">Trypsin-like serine protease</fullName>
    </submittedName>
</protein>
<keyword evidence="7" id="KW-1185">Reference proteome</keyword>
<keyword evidence="3" id="KW-0720">Serine protease</keyword>
<dbReference type="GO" id="GO:0004252">
    <property type="term" value="F:serine-type endopeptidase activity"/>
    <property type="evidence" value="ECO:0007669"/>
    <property type="project" value="InterPro"/>
</dbReference>
<dbReference type="CDD" id="cd00190">
    <property type="entry name" value="Tryp_SPc"/>
    <property type="match status" value="1"/>
</dbReference>
<feature type="chain" id="PRO_5012192237" evidence="4">
    <location>
        <begin position="21"/>
        <end position="307"/>
    </location>
</feature>
<dbReference type="PRINTS" id="PR00722">
    <property type="entry name" value="CHYMOTRYPSIN"/>
</dbReference>
<evidence type="ECO:0000313" key="7">
    <source>
        <dbReference type="Proteomes" id="UP000193498"/>
    </source>
</evidence>
<reference evidence="6 7" key="1">
    <citation type="submission" date="2016-07" db="EMBL/GenBank/DDBJ databases">
        <title>Pervasive Adenine N6-methylation of Active Genes in Fungi.</title>
        <authorList>
            <consortium name="DOE Joint Genome Institute"/>
            <person name="Mondo S.J."/>
            <person name="Dannebaum R.O."/>
            <person name="Kuo R.C."/>
            <person name="Labutti K."/>
            <person name="Haridas S."/>
            <person name="Kuo A."/>
            <person name="Salamov A."/>
            <person name="Ahrendt S.R."/>
            <person name="Lipzen A."/>
            <person name="Sullivan W."/>
            <person name="Andreopoulos W.B."/>
            <person name="Clum A."/>
            <person name="Lindquist E."/>
            <person name="Daum C."/>
            <person name="Ramamoorthy G.K."/>
            <person name="Gryganskyi A."/>
            <person name="Culley D."/>
            <person name="Magnuson J.K."/>
            <person name="James T.Y."/>
            <person name="O'Malley M.A."/>
            <person name="Stajich J.E."/>
            <person name="Spatafora J.W."/>
            <person name="Visel A."/>
            <person name="Grigoriev I.V."/>
        </authorList>
    </citation>
    <scope>NUCLEOTIDE SEQUENCE [LARGE SCALE GENOMIC DNA]</scope>
    <source>
        <strain evidence="6 7">CBS 931.73</strain>
    </source>
</reference>
<dbReference type="InParanoid" id="A0A1Y1YGL5"/>
<name>A0A1Y1YGL5_9FUNG</name>
<comment type="caution">
    <text evidence="6">The sequence shown here is derived from an EMBL/GenBank/DDBJ whole genome shotgun (WGS) entry which is preliminary data.</text>
</comment>
<comment type="similarity">
    <text evidence="1">Belongs to the peptidase S1 family.</text>
</comment>
<organism evidence="6 7">
    <name type="scientific">Basidiobolus meristosporus CBS 931.73</name>
    <dbReference type="NCBI Taxonomy" id="1314790"/>
    <lineage>
        <taxon>Eukaryota</taxon>
        <taxon>Fungi</taxon>
        <taxon>Fungi incertae sedis</taxon>
        <taxon>Zoopagomycota</taxon>
        <taxon>Entomophthoromycotina</taxon>
        <taxon>Basidiobolomycetes</taxon>
        <taxon>Basidiobolales</taxon>
        <taxon>Basidiobolaceae</taxon>
        <taxon>Basidiobolus</taxon>
    </lineage>
</organism>
<keyword evidence="3 6" id="KW-0645">Protease</keyword>
<dbReference type="STRING" id="1314790.A0A1Y1YGL5"/>
<dbReference type="OrthoDB" id="6380398at2759"/>
<evidence type="ECO:0000256" key="3">
    <source>
        <dbReference type="RuleBase" id="RU363034"/>
    </source>
</evidence>
<dbReference type="InterPro" id="IPR050430">
    <property type="entry name" value="Peptidase_S1"/>
</dbReference>
<dbReference type="InterPro" id="IPR001254">
    <property type="entry name" value="Trypsin_dom"/>
</dbReference>
<dbReference type="InterPro" id="IPR009003">
    <property type="entry name" value="Peptidase_S1_PA"/>
</dbReference>
<dbReference type="InterPro" id="IPR018114">
    <property type="entry name" value="TRYPSIN_HIS"/>
</dbReference>
<dbReference type="FunFam" id="2.40.10.10:FF:000068">
    <property type="entry name" value="transmembrane protease serine 2"/>
    <property type="match status" value="1"/>
</dbReference>
<keyword evidence="4" id="KW-0732">Signal</keyword>
<dbReference type="Pfam" id="PF00089">
    <property type="entry name" value="Trypsin"/>
    <property type="match status" value="1"/>
</dbReference>
<dbReference type="PANTHER" id="PTHR24276">
    <property type="entry name" value="POLYSERASE-RELATED"/>
    <property type="match status" value="1"/>
</dbReference>
<evidence type="ECO:0000256" key="1">
    <source>
        <dbReference type="ARBA" id="ARBA00007664"/>
    </source>
</evidence>
<dbReference type="PROSITE" id="PS00135">
    <property type="entry name" value="TRYPSIN_SER"/>
    <property type="match status" value="1"/>
</dbReference>
<dbReference type="SMART" id="SM00020">
    <property type="entry name" value="Tryp_SPc"/>
    <property type="match status" value="1"/>
</dbReference>
<dbReference type="AlphaFoldDB" id="A0A1Y1YGL5"/>
<gene>
    <name evidence="6" type="ORF">K493DRAFT_300745</name>
</gene>